<evidence type="ECO:0000313" key="2">
    <source>
        <dbReference type="Proteomes" id="UP000035800"/>
    </source>
</evidence>
<dbReference type="STRING" id="758847.LSS_23100"/>
<organism evidence="1 2">
    <name type="scientific">Leptospira santarosai serovar Shermani str. LT 821</name>
    <dbReference type="NCBI Taxonomy" id="758847"/>
    <lineage>
        <taxon>Bacteria</taxon>
        <taxon>Pseudomonadati</taxon>
        <taxon>Spirochaetota</taxon>
        <taxon>Spirochaetia</taxon>
        <taxon>Leptospirales</taxon>
        <taxon>Leptospiraceae</taxon>
        <taxon>Leptospira</taxon>
    </lineage>
</organism>
<dbReference type="EMBL" id="CP006694">
    <property type="protein sequence ID" value="AIT11066.1"/>
    <property type="molecule type" value="Genomic_DNA"/>
</dbReference>
<dbReference type="AlphaFoldDB" id="A0A097ET09"/>
<protein>
    <submittedName>
        <fullName evidence="1">Uncharacterized protein</fullName>
    </submittedName>
</protein>
<proteinExistence type="predicted"/>
<reference evidence="1 2" key="1">
    <citation type="journal article" date="2012" name="Gene">
        <title>Sequence of Leptospira santarosai serovar Shermani genome and prediction of virulence-associated genes.</title>
        <authorList>
            <person name="Chou L.F."/>
            <person name="Chen Y.T."/>
            <person name="Lu C.W."/>
            <person name="Ko Y.C."/>
            <person name="Tang C.Y."/>
            <person name="Pan M.J."/>
            <person name="Tian Y.C."/>
            <person name="Chiu C.H."/>
            <person name="Hung C.C."/>
            <person name="Yang C.W."/>
        </authorList>
    </citation>
    <scope>NUCLEOTIDE SEQUENCE [LARGE SCALE GENOMIC DNA]</scope>
    <source>
        <strain evidence="1">LT 821</strain>
    </source>
</reference>
<evidence type="ECO:0000313" key="1">
    <source>
        <dbReference type="EMBL" id="AIT11066.1"/>
    </source>
</evidence>
<gene>
    <name evidence="1" type="ORF">LSS_23100</name>
</gene>
<dbReference type="KEGG" id="lst:LSS_23100"/>
<sequence>MFQNSSFLLQKSLKPTYYLCVMDYLEFVGGLPFRGKILEVTFIFLFVCWDL</sequence>
<accession>A0A097ET09</accession>
<dbReference type="Proteomes" id="UP000035800">
    <property type="component" value="Chromosome I"/>
</dbReference>
<name>A0A097ET09_9LEPT</name>
<reference evidence="1 2" key="2">
    <citation type="journal article" date="2014" name="Emerg. Microbes Infect.">
        <title>Potential impact on kidney infection: a whole-genome analysis of Leptospira santarosai serovar Shermani.</title>
        <authorList>
            <person name="Chou L.F."/>
            <person name="Chen T.W."/>
            <person name="Ko Y.C."/>
            <person name="Pan M.J."/>
            <person name="Tian Y.C."/>
            <person name="Chiu C.H."/>
            <person name="Tang P."/>
            <person name="Hung C.C."/>
            <person name="Yang C.W."/>
        </authorList>
    </citation>
    <scope>NUCLEOTIDE SEQUENCE</scope>
    <source>
        <strain evidence="1 2">LT 821</strain>
    </source>
</reference>